<sequence length="64" mass="7394">MGYGRDERLNDAWNVMEGRRDAQGRYPLDMTPTQSPWKVGKPGEPNQWVTFYCLLAGKYAGREE</sequence>
<evidence type="ECO:0000313" key="1">
    <source>
        <dbReference type="EMBL" id="MPM74088.1"/>
    </source>
</evidence>
<dbReference type="EMBL" id="VSSQ01025746">
    <property type="protein sequence ID" value="MPM74088.1"/>
    <property type="molecule type" value="Genomic_DNA"/>
</dbReference>
<comment type="caution">
    <text evidence="1">The sequence shown here is derived from an EMBL/GenBank/DDBJ whole genome shotgun (WGS) entry which is preliminary data.</text>
</comment>
<name>A0A645CB15_9ZZZZ</name>
<protein>
    <submittedName>
        <fullName evidence="1">Uncharacterized protein</fullName>
    </submittedName>
</protein>
<gene>
    <name evidence="1" type="ORF">SDC9_121073</name>
</gene>
<reference evidence="1" key="1">
    <citation type="submission" date="2019-08" db="EMBL/GenBank/DDBJ databases">
        <authorList>
            <person name="Kucharzyk K."/>
            <person name="Murdoch R.W."/>
            <person name="Higgins S."/>
            <person name="Loffler F."/>
        </authorList>
    </citation>
    <scope>NUCLEOTIDE SEQUENCE</scope>
</reference>
<organism evidence="1">
    <name type="scientific">bioreactor metagenome</name>
    <dbReference type="NCBI Taxonomy" id="1076179"/>
    <lineage>
        <taxon>unclassified sequences</taxon>
        <taxon>metagenomes</taxon>
        <taxon>ecological metagenomes</taxon>
    </lineage>
</organism>
<accession>A0A645CB15</accession>
<proteinExistence type="predicted"/>
<dbReference type="AlphaFoldDB" id="A0A645CB15"/>